<evidence type="ECO:0000256" key="6">
    <source>
        <dbReference type="ARBA" id="ARBA00022968"/>
    </source>
</evidence>
<comment type="subcellular location">
    <subcellularLocation>
        <location evidence="1 10">Golgi apparatus membrane</location>
        <topology evidence="1 10">Single-pass type II membrane protein</topology>
    </subcellularLocation>
</comment>
<keyword evidence="3 10" id="KW-0328">Glycosyltransferase</keyword>
<dbReference type="InterPro" id="IPR002659">
    <property type="entry name" value="Glyco_trans_31"/>
</dbReference>
<evidence type="ECO:0000256" key="10">
    <source>
        <dbReference type="RuleBase" id="RU363063"/>
    </source>
</evidence>
<name>A0ABM1KGT3_GEKJA</name>
<evidence type="ECO:0000256" key="1">
    <source>
        <dbReference type="ARBA" id="ARBA00004323"/>
    </source>
</evidence>
<evidence type="ECO:0000256" key="7">
    <source>
        <dbReference type="ARBA" id="ARBA00022989"/>
    </source>
</evidence>
<organism evidence="11 12">
    <name type="scientific">Gekko japonicus</name>
    <name type="common">Schlegel's Japanese gecko</name>
    <dbReference type="NCBI Taxonomy" id="146911"/>
    <lineage>
        <taxon>Eukaryota</taxon>
        <taxon>Metazoa</taxon>
        <taxon>Chordata</taxon>
        <taxon>Craniata</taxon>
        <taxon>Vertebrata</taxon>
        <taxon>Euteleostomi</taxon>
        <taxon>Lepidosauria</taxon>
        <taxon>Squamata</taxon>
        <taxon>Bifurcata</taxon>
        <taxon>Gekkota</taxon>
        <taxon>Gekkonidae</taxon>
        <taxon>Gekkoninae</taxon>
        <taxon>Gekko</taxon>
    </lineage>
</organism>
<sequence>MSGDRRQAALPEGMVALLGWLVRLACSKRCRCCRWRWLAVGLVSGLACLSVVTFLGSGSHEELFSRTLDLWLPSPPTAPTAPLLLPPAGAFLLQPPEAVCDPGGPFLLVLVASATEHKRQREAVRQSWGGARRAGGQAVRTFFVVGLPAEPGAQVALEEEARRHGDLIQGRFTDTYANLTRKTLALLGWATTCCPGARFVLKADDDVFVNLPALARHLATLPSDADHRHYLGRVHWRSRPHRNPASRHHVPAALYPPDTFPPYCSGTAYVLSAPAMTAILAAAPHLPLLPIEDTFIGLCAWQAGIAPRQLVRMAGTNHFPPDPCCYREVLFSVHGVGPSAMLDAWQAPGHGEACSPLQRGLGVLRCRLLAWWAAAR</sequence>
<keyword evidence="11" id="KW-1185">Reference proteome</keyword>
<dbReference type="PANTHER" id="PTHR11214">
    <property type="entry name" value="BETA-1,3-N-ACETYLGLUCOSAMINYLTRANSFERASE"/>
    <property type="match status" value="1"/>
</dbReference>
<dbReference type="PANTHER" id="PTHR11214:SF378">
    <property type="entry name" value="BETA-1,3-GALACTOSYLTRANSFERASE 4"/>
    <property type="match status" value="1"/>
</dbReference>
<reference evidence="12" key="1">
    <citation type="submission" date="2025-08" db="UniProtKB">
        <authorList>
            <consortium name="RefSeq"/>
        </authorList>
    </citation>
    <scope>IDENTIFICATION</scope>
</reference>
<dbReference type="GeneID" id="107115678"/>
<feature type="transmembrane region" description="Helical" evidence="10">
    <location>
        <begin position="37"/>
        <end position="56"/>
    </location>
</feature>
<dbReference type="Pfam" id="PF01762">
    <property type="entry name" value="Galactosyl_T"/>
    <property type="match status" value="1"/>
</dbReference>
<dbReference type="Gene3D" id="3.90.550.50">
    <property type="match status" value="1"/>
</dbReference>
<evidence type="ECO:0000313" key="11">
    <source>
        <dbReference type="Proteomes" id="UP000694871"/>
    </source>
</evidence>
<dbReference type="Proteomes" id="UP000694871">
    <property type="component" value="Unplaced"/>
</dbReference>
<keyword evidence="6 10" id="KW-0735">Signal-anchor</keyword>
<evidence type="ECO:0000256" key="9">
    <source>
        <dbReference type="ARBA" id="ARBA00023136"/>
    </source>
</evidence>
<protein>
    <recommendedName>
        <fullName evidence="10">Hexosyltransferase</fullName>
        <ecNumber evidence="10">2.4.1.-</ecNumber>
    </recommendedName>
</protein>
<evidence type="ECO:0000313" key="12">
    <source>
        <dbReference type="RefSeq" id="XP_015272920.1"/>
    </source>
</evidence>
<accession>A0ABM1KGT3</accession>
<evidence type="ECO:0000256" key="3">
    <source>
        <dbReference type="ARBA" id="ARBA00022676"/>
    </source>
</evidence>
<gene>
    <name evidence="12" type="primary">B3GALT4</name>
</gene>
<keyword evidence="7 10" id="KW-1133">Transmembrane helix</keyword>
<proteinExistence type="inferred from homology"/>
<dbReference type="EC" id="2.4.1.-" evidence="10"/>
<evidence type="ECO:0000256" key="8">
    <source>
        <dbReference type="ARBA" id="ARBA00023034"/>
    </source>
</evidence>
<keyword evidence="5 10" id="KW-0812">Transmembrane</keyword>
<evidence type="ECO:0000256" key="2">
    <source>
        <dbReference type="ARBA" id="ARBA00008661"/>
    </source>
</evidence>
<evidence type="ECO:0000256" key="4">
    <source>
        <dbReference type="ARBA" id="ARBA00022679"/>
    </source>
</evidence>
<keyword evidence="8 10" id="KW-0333">Golgi apparatus</keyword>
<evidence type="ECO:0000256" key="5">
    <source>
        <dbReference type="ARBA" id="ARBA00022692"/>
    </source>
</evidence>
<keyword evidence="4" id="KW-0808">Transferase</keyword>
<comment type="similarity">
    <text evidence="2 10">Belongs to the glycosyltransferase 31 family.</text>
</comment>
<keyword evidence="9 10" id="KW-0472">Membrane</keyword>
<dbReference type="RefSeq" id="XP_015272920.1">
    <property type="nucleotide sequence ID" value="XM_015417434.1"/>
</dbReference>